<dbReference type="PANTHER" id="PTHR30055:SF234">
    <property type="entry name" value="HTH-TYPE TRANSCRIPTIONAL REGULATOR BETI"/>
    <property type="match status" value="1"/>
</dbReference>
<evidence type="ECO:0000313" key="7">
    <source>
        <dbReference type="Proteomes" id="UP001202180"/>
    </source>
</evidence>
<comment type="caution">
    <text evidence="6">The sequence shown here is derived from an EMBL/GenBank/DDBJ whole genome shotgun (WGS) entry which is preliminary data.</text>
</comment>
<evidence type="ECO:0000256" key="3">
    <source>
        <dbReference type="ARBA" id="ARBA00023163"/>
    </source>
</evidence>
<feature type="DNA-binding region" description="H-T-H motif" evidence="4">
    <location>
        <begin position="22"/>
        <end position="41"/>
    </location>
</feature>
<protein>
    <submittedName>
        <fullName evidence="6">TetR/AcrR family transcriptional regulator</fullName>
    </submittedName>
</protein>
<dbReference type="Pfam" id="PF00440">
    <property type="entry name" value="TetR_N"/>
    <property type="match status" value="1"/>
</dbReference>
<dbReference type="InterPro" id="IPR050109">
    <property type="entry name" value="HTH-type_TetR-like_transc_reg"/>
</dbReference>
<evidence type="ECO:0000313" key="6">
    <source>
        <dbReference type="EMBL" id="MCK8494246.1"/>
    </source>
</evidence>
<evidence type="ECO:0000256" key="2">
    <source>
        <dbReference type="ARBA" id="ARBA00023125"/>
    </source>
</evidence>
<accession>A0ABT0HPZ8</accession>
<gene>
    <name evidence="6" type="ORF">M0L20_20435</name>
</gene>
<dbReference type="InterPro" id="IPR001647">
    <property type="entry name" value="HTH_TetR"/>
</dbReference>
<dbReference type="SUPFAM" id="SSF46689">
    <property type="entry name" value="Homeodomain-like"/>
    <property type="match status" value="1"/>
</dbReference>
<organism evidence="6 7">
    <name type="scientific">Spirosoma liriopis</name>
    <dbReference type="NCBI Taxonomy" id="2937440"/>
    <lineage>
        <taxon>Bacteria</taxon>
        <taxon>Pseudomonadati</taxon>
        <taxon>Bacteroidota</taxon>
        <taxon>Cytophagia</taxon>
        <taxon>Cytophagales</taxon>
        <taxon>Cytophagaceae</taxon>
        <taxon>Spirosoma</taxon>
    </lineage>
</organism>
<dbReference type="EMBL" id="JALPRF010000003">
    <property type="protein sequence ID" value="MCK8494246.1"/>
    <property type="molecule type" value="Genomic_DNA"/>
</dbReference>
<keyword evidence="2 4" id="KW-0238">DNA-binding</keyword>
<name>A0ABT0HPZ8_9BACT</name>
<sequence length="207" mass="23928">MSKRILESAQRLFLQHGYSHVLIDDIVRDLSISKKTIYNHFSSKADILMACMDQFAADYQIKAEAILNDVDLSLRQRFAQYLRFIGVSFANTHPNFWSDLRHSEPEAWEKLCVYKREILLKHFGQLMDEGVRVGYVRDDPTRYTALIVYISAMQQLNDPDYLKQFPAEMVAALPVDIADQADQVVNLLLRGMLTPKFYGEAEQCKET</sequence>
<dbReference type="InterPro" id="IPR009057">
    <property type="entry name" value="Homeodomain-like_sf"/>
</dbReference>
<evidence type="ECO:0000256" key="1">
    <source>
        <dbReference type="ARBA" id="ARBA00023015"/>
    </source>
</evidence>
<dbReference type="Gene3D" id="1.10.10.60">
    <property type="entry name" value="Homeodomain-like"/>
    <property type="match status" value="1"/>
</dbReference>
<reference evidence="6 7" key="1">
    <citation type="submission" date="2022-04" db="EMBL/GenBank/DDBJ databases">
        <title>Spirosoma sp. strain RP8 genome sequencing and assembly.</title>
        <authorList>
            <person name="Jung Y."/>
        </authorList>
    </citation>
    <scope>NUCLEOTIDE SEQUENCE [LARGE SCALE GENOMIC DNA]</scope>
    <source>
        <strain evidence="6 7">RP8</strain>
    </source>
</reference>
<evidence type="ECO:0000259" key="5">
    <source>
        <dbReference type="PROSITE" id="PS50977"/>
    </source>
</evidence>
<dbReference type="PROSITE" id="PS50977">
    <property type="entry name" value="HTH_TETR_2"/>
    <property type="match status" value="1"/>
</dbReference>
<keyword evidence="7" id="KW-1185">Reference proteome</keyword>
<dbReference type="PRINTS" id="PR00455">
    <property type="entry name" value="HTHTETR"/>
</dbReference>
<dbReference type="RefSeq" id="WP_248478798.1">
    <property type="nucleotide sequence ID" value="NZ_JALPRF010000003.1"/>
</dbReference>
<evidence type="ECO:0000256" key="4">
    <source>
        <dbReference type="PROSITE-ProRule" id="PRU00335"/>
    </source>
</evidence>
<feature type="domain" description="HTH tetR-type" evidence="5">
    <location>
        <begin position="1"/>
        <end position="59"/>
    </location>
</feature>
<dbReference type="Proteomes" id="UP001202180">
    <property type="component" value="Unassembled WGS sequence"/>
</dbReference>
<dbReference type="PANTHER" id="PTHR30055">
    <property type="entry name" value="HTH-TYPE TRANSCRIPTIONAL REGULATOR RUTR"/>
    <property type="match status" value="1"/>
</dbReference>
<dbReference type="Gene3D" id="1.10.357.10">
    <property type="entry name" value="Tetracycline Repressor, domain 2"/>
    <property type="match status" value="1"/>
</dbReference>
<keyword evidence="3" id="KW-0804">Transcription</keyword>
<keyword evidence="1" id="KW-0805">Transcription regulation</keyword>
<proteinExistence type="predicted"/>